<proteinExistence type="predicted"/>
<dbReference type="Proteomes" id="UP000248405">
    <property type="component" value="Unassembled WGS sequence"/>
</dbReference>
<gene>
    <name evidence="1" type="ORF">BO88DRAFT_475204</name>
</gene>
<sequence length="93" mass="10259">MGRLLPNLLFGLEIVCELSHNVHGLTCFLFRIGGKTSSDSSGGLKNSCTFLMKMTSFFSSSVLVMSDLTCYEGQSLRPPRTRTFCDQVATLRT</sequence>
<dbReference type="RefSeq" id="XP_025557745.1">
    <property type="nucleotide sequence ID" value="XM_025711862.1"/>
</dbReference>
<evidence type="ECO:0000313" key="1">
    <source>
        <dbReference type="EMBL" id="PYH63951.1"/>
    </source>
</evidence>
<organism evidence="1 2">
    <name type="scientific">Aspergillus vadensis (strain CBS 113365 / IMI 142717 / IBT 24658)</name>
    <dbReference type="NCBI Taxonomy" id="1448311"/>
    <lineage>
        <taxon>Eukaryota</taxon>
        <taxon>Fungi</taxon>
        <taxon>Dikarya</taxon>
        <taxon>Ascomycota</taxon>
        <taxon>Pezizomycotina</taxon>
        <taxon>Eurotiomycetes</taxon>
        <taxon>Eurotiomycetidae</taxon>
        <taxon>Eurotiales</taxon>
        <taxon>Aspergillaceae</taxon>
        <taxon>Aspergillus</taxon>
        <taxon>Aspergillus subgen. Circumdati</taxon>
    </lineage>
</organism>
<dbReference type="GeneID" id="37216454"/>
<accession>A0A319AX39</accession>
<name>A0A319AX39_ASPVC</name>
<dbReference type="AlphaFoldDB" id="A0A319AX39"/>
<evidence type="ECO:0000313" key="2">
    <source>
        <dbReference type="Proteomes" id="UP000248405"/>
    </source>
</evidence>
<protein>
    <submittedName>
        <fullName evidence="1">Uncharacterized protein</fullName>
    </submittedName>
</protein>
<dbReference type="EMBL" id="KZ821647">
    <property type="protein sequence ID" value="PYH63951.1"/>
    <property type="molecule type" value="Genomic_DNA"/>
</dbReference>
<keyword evidence="2" id="KW-1185">Reference proteome</keyword>
<reference evidence="1" key="1">
    <citation type="submission" date="2016-12" db="EMBL/GenBank/DDBJ databases">
        <title>The genomes of Aspergillus section Nigri reveals drivers in fungal speciation.</title>
        <authorList>
            <consortium name="DOE Joint Genome Institute"/>
            <person name="Vesth T.C."/>
            <person name="Nybo J."/>
            <person name="Theobald S."/>
            <person name="Brandl J."/>
            <person name="Frisvad J.C."/>
            <person name="Nielsen K.F."/>
            <person name="Lyhne E.K."/>
            <person name="Kogle M.E."/>
            <person name="Kuo A."/>
            <person name="Riley R."/>
            <person name="Clum A."/>
            <person name="Nolan M."/>
            <person name="Lipzen A."/>
            <person name="Salamov A."/>
            <person name="Henrissat B."/>
            <person name="Wiebenga A."/>
            <person name="De Vries R.P."/>
            <person name="Grigoriev I.V."/>
            <person name="Mortensen U.H."/>
            <person name="Andersen M.R."/>
            <person name="Baker S.E."/>
        </authorList>
    </citation>
    <scope>NUCLEOTIDE SEQUENCE [LARGE SCALE GENOMIC DNA]</scope>
    <source>
        <strain evidence="1">CBS 113365</strain>
    </source>
</reference>